<dbReference type="InterPro" id="IPR000847">
    <property type="entry name" value="LysR_HTH_N"/>
</dbReference>
<organism evidence="2 3">
    <name type="scientific">Slackia exigua (strain ATCC 700122 / DSM 15923 / CIP 105133 / JCM 11022 / KCTC 5966 / S-7)</name>
    <dbReference type="NCBI Taxonomy" id="649764"/>
    <lineage>
        <taxon>Bacteria</taxon>
        <taxon>Bacillati</taxon>
        <taxon>Actinomycetota</taxon>
        <taxon>Coriobacteriia</taxon>
        <taxon>Eggerthellales</taxon>
        <taxon>Eggerthellaceae</taxon>
        <taxon>Slackia</taxon>
    </lineage>
</organism>
<dbReference type="GO" id="GO:0003700">
    <property type="term" value="F:DNA-binding transcription factor activity"/>
    <property type="evidence" value="ECO:0007669"/>
    <property type="project" value="InterPro"/>
</dbReference>
<dbReference type="eggNOG" id="COG2005">
    <property type="taxonomic scope" value="Bacteria"/>
</dbReference>
<sequence>MHIINQEYSSGFTGGHTDVPASRIPDSRAVALSSDTADAACSILIHYWRIPVQRPRDDLMRTVAKEGLSMNELSNLKPVIRLSIGTEAEPLAFGQGVAALCRGVRESGSLNKAAKSMGMAYSKAWRIMKSAETNLGFDLLFRAGAHGSTLTREGENLLAAYDGLLEQTRDFARKALEETVRD</sequence>
<name>D0WGM9_SLAES</name>
<dbReference type="InterPro" id="IPR036390">
    <property type="entry name" value="WH_DNA-bd_sf"/>
</dbReference>
<evidence type="ECO:0000313" key="3">
    <source>
        <dbReference type="Proteomes" id="UP000006001"/>
    </source>
</evidence>
<evidence type="ECO:0000313" key="2">
    <source>
        <dbReference type="EMBL" id="EEZ61641.1"/>
    </source>
</evidence>
<accession>D0WGM9</accession>
<feature type="domain" description="HTH lysR-type" evidence="1">
    <location>
        <begin position="104"/>
        <end position="155"/>
    </location>
</feature>
<comment type="caution">
    <text evidence="2">The sequence shown here is derived from an EMBL/GenBank/DDBJ whole genome shotgun (WGS) entry which is preliminary data.</text>
</comment>
<evidence type="ECO:0000259" key="1">
    <source>
        <dbReference type="Pfam" id="PF00126"/>
    </source>
</evidence>
<dbReference type="Gene3D" id="1.10.10.10">
    <property type="entry name" value="Winged helix-like DNA-binding domain superfamily/Winged helix DNA-binding domain"/>
    <property type="match status" value="1"/>
</dbReference>
<keyword evidence="3" id="KW-1185">Reference proteome</keyword>
<dbReference type="HOGENOM" id="CLU_1481070_0_0_11"/>
<dbReference type="Pfam" id="PF00126">
    <property type="entry name" value="HTH_1"/>
    <property type="match status" value="1"/>
</dbReference>
<gene>
    <name evidence="2" type="ORF">HMPREF0762_00982</name>
</gene>
<proteinExistence type="predicted"/>
<reference evidence="2" key="1">
    <citation type="submission" date="2009-10" db="EMBL/GenBank/DDBJ databases">
        <authorList>
            <person name="Weinstock G."/>
            <person name="Sodergren E."/>
            <person name="Clifton S."/>
            <person name="Fulton L."/>
            <person name="Fulton B."/>
            <person name="Courtney L."/>
            <person name="Fronick C."/>
            <person name="Harrison M."/>
            <person name="Strong C."/>
            <person name="Farmer C."/>
            <person name="Delahaunty K."/>
            <person name="Markovic C."/>
            <person name="Hall O."/>
            <person name="Minx P."/>
            <person name="Tomlinson C."/>
            <person name="Mitreva M."/>
            <person name="Nelson J."/>
            <person name="Hou S."/>
            <person name="Wollam A."/>
            <person name="Pepin K.H."/>
            <person name="Johnson M."/>
            <person name="Bhonagiri V."/>
            <person name="Nash W.E."/>
            <person name="Warren W."/>
            <person name="Chinwalla A."/>
            <person name="Mardis E.R."/>
            <person name="Wilson R.K."/>
        </authorList>
    </citation>
    <scope>NUCLEOTIDE SEQUENCE [LARGE SCALE GENOMIC DNA]</scope>
    <source>
        <strain evidence="2">ATCC 700122</strain>
    </source>
</reference>
<dbReference type="SUPFAM" id="SSF46785">
    <property type="entry name" value="Winged helix' DNA-binding domain"/>
    <property type="match status" value="1"/>
</dbReference>
<dbReference type="InterPro" id="IPR051815">
    <property type="entry name" value="Molybdate_resp_trans_reg"/>
</dbReference>
<dbReference type="InterPro" id="IPR036388">
    <property type="entry name" value="WH-like_DNA-bd_sf"/>
</dbReference>
<dbReference type="EMBL" id="ACUX02000006">
    <property type="protein sequence ID" value="EEZ61641.1"/>
    <property type="molecule type" value="Genomic_DNA"/>
</dbReference>
<dbReference type="STRING" id="649764.HMPREF0762_00982"/>
<dbReference type="AlphaFoldDB" id="D0WGM9"/>
<dbReference type="PANTHER" id="PTHR30432:SF1">
    <property type="entry name" value="DNA-BINDING TRANSCRIPTIONAL DUAL REGULATOR MODE"/>
    <property type="match status" value="1"/>
</dbReference>
<dbReference type="Proteomes" id="UP000006001">
    <property type="component" value="Unassembled WGS sequence"/>
</dbReference>
<protein>
    <submittedName>
        <fullName evidence="2">Transcriptional regulator, LysR family</fullName>
    </submittedName>
</protein>
<dbReference type="PANTHER" id="PTHR30432">
    <property type="entry name" value="TRANSCRIPTIONAL REGULATOR MODE"/>
    <property type="match status" value="1"/>
</dbReference>